<keyword evidence="3" id="KW-1185">Reference proteome</keyword>
<comment type="caution">
    <text evidence="2">The sequence shown here is derived from an EMBL/GenBank/DDBJ whole genome shotgun (WGS) entry which is preliminary data.</text>
</comment>
<name>A0A2N5SSQ9_9BASI</name>
<dbReference type="EMBL" id="PGCJ01000876">
    <property type="protein sequence ID" value="PLW16220.1"/>
    <property type="molecule type" value="Genomic_DNA"/>
</dbReference>
<protein>
    <submittedName>
        <fullName evidence="2">Uncharacterized protein</fullName>
    </submittedName>
</protein>
<accession>A0A2N5SSQ9</accession>
<feature type="region of interest" description="Disordered" evidence="1">
    <location>
        <begin position="86"/>
        <end position="107"/>
    </location>
</feature>
<evidence type="ECO:0000256" key="1">
    <source>
        <dbReference type="SAM" id="MobiDB-lite"/>
    </source>
</evidence>
<organism evidence="2 3">
    <name type="scientific">Puccinia coronata f. sp. avenae</name>
    <dbReference type="NCBI Taxonomy" id="200324"/>
    <lineage>
        <taxon>Eukaryota</taxon>
        <taxon>Fungi</taxon>
        <taxon>Dikarya</taxon>
        <taxon>Basidiomycota</taxon>
        <taxon>Pucciniomycotina</taxon>
        <taxon>Pucciniomycetes</taxon>
        <taxon>Pucciniales</taxon>
        <taxon>Pucciniaceae</taxon>
        <taxon>Puccinia</taxon>
    </lineage>
</organism>
<sequence>MSKIFNPTYYPTMILNLHSLARFAWGVALAHAGPPEEEQDGSLYLDASLALNPGGVNQKRPAENQVDFPKDYLGAEAHYAPLDLHPKFPGDSKRQKKGQCEYGGSSSNSHLGHDFLSLGIFPDKRYWPMLFPDKRYWPMLPGTSQVEQSRQRLALFLMIYAFHTTQDNKMIYRMKDITRMEN</sequence>
<dbReference type="Proteomes" id="UP000235388">
    <property type="component" value="Unassembled WGS sequence"/>
</dbReference>
<gene>
    <name evidence="2" type="ORF">PCANC_12527</name>
</gene>
<dbReference type="AlphaFoldDB" id="A0A2N5SSQ9"/>
<reference evidence="2 3" key="1">
    <citation type="submission" date="2017-11" db="EMBL/GenBank/DDBJ databases">
        <title>De novo assembly and phasing of dikaryotic genomes from two isolates of Puccinia coronata f. sp. avenae, the causal agent of oat crown rust.</title>
        <authorList>
            <person name="Miller M.E."/>
            <person name="Zhang Y."/>
            <person name="Omidvar V."/>
            <person name="Sperschneider J."/>
            <person name="Schwessinger B."/>
            <person name="Raley C."/>
            <person name="Palmer J.M."/>
            <person name="Garnica D."/>
            <person name="Upadhyaya N."/>
            <person name="Rathjen J."/>
            <person name="Taylor J.M."/>
            <person name="Park R.F."/>
            <person name="Dodds P.N."/>
            <person name="Hirsch C.D."/>
            <person name="Kianian S.F."/>
            <person name="Figueroa M."/>
        </authorList>
    </citation>
    <scope>NUCLEOTIDE SEQUENCE [LARGE SCALE GENOMIC DNA]</scope>
    <source>
        <strain evidence="2">12NC29</strain>
    </source>
</reference>
<proteinExistence type="predicted"/>
<evidence type="ECO:0000313" key="3">
    <source>
        <dbReference type="Proteomes" id="UP000235388"/>
    </source>
</evidence>
<evidence type="ECO:0000313" key="2">
    <source>
        <dbReference type="EMBL" id="PLW16220.1"/>
    </source>
</evidence>